<sequence>MKALLYKDWITHRFSYLLLLGMILLVLLFGPLFKLNLEFLLGWSASIVIIGAVAGGMAGQTTDMKSHVDRYVQAVPLRKSVIVLEKFLWNWAIALLATGLVAAALLVPRIEAPVWLIAAACLFGMTFFSSLMTPSAYLLGPDMAFIPYAVVFMLFGLGATGLAKSGILNEEFFASLSDKTDAITIGFLVATVALNAASFFVTQAIYRRKVN</sequence>
<reference evidence="2 3" key="1">
    <citation type="submission" date="2019-08" db="EMBL/GenBank/DDBJ databases">
        <title>In-depth cultivation of the pig gut microbiome towards novel bacterial diversity and tailored functional studies.</title>
        <authorList>
            <person name="Wylensek D."/>
            <person name="Hitch T.C.A."/>
            <person name="Clavel T."/>
        </authorList>
    </citation>
    <scope>NUCLEOTIDE SEQUENCE [LARGE SCALE GENOMIC DNA]</scope>
    <source>
        <strain evidence="2 3">RF-GAM-744-WT-7</strain>
    </source>
</reference>
<keyword evidence="1" id="KW-1133">Transmembrane helix</keyword>
<organism evidence="2 3">
    <name type="scientific">Mobiluncus porci</name>
    <dbReference type="NCBI Taxonomy" id="2652278"/>
    <lineage>
        <taxon>Bacteria</taxon>
        <taxon>Bacillati</taxon>
        <taxon>Actinomycetota</taxon>
        <taxon>Actinomycetes</taxon>
        <taxon>Actinomycetales</taxon>
        <taxon>Actinomycetaceae</taxon>
        <taxon>Mobiluncus</taxon>
    </lineage>
</organism>
<dbReference type="InterPro" id="IPR025699">
    <property type="entry name" value="ABC2_memb-like"/>
</dbReference>
<evidence type="ECO:0000313" key="3">
    <source>
        <dbReference type="Proteomes" id="UP000442535"/>
    </source>
</evidence>
<accession>A0A7K0K1E9</accession>
<feature type="transmembrane region" description="Helical" evidence="1">
    <location>
        <begin position="14"/>
        <end position="33"/>
    </location>
</feature>
<keyword evidence="1" id="KW-0812">Transmembrane</keyword>
<dbReference type="RefSeq" id="WP_154543853.1">
    <property type="nucleotide sequence ID" value="NZ_VUMY01000005.1"/>
</dbReference>
<keyword evidence="3" id="KW-1185">Reference proteome</keyword>
<comment type="caution">
    <text evidence="2">The sequence shown here is derived from an EMBL/GenBank/DDBJ whole genome shotgun (WGS) entry which is preliminary data.</text>
</comment>
<feature type="transmembrane region" description="Helical" evidence="1">
    <location>
        <begin position="183"/>
        <end position="206"/>
    </location>
</feature>
<evidence type="ECO:0000256" key="1">
    <source>
        <dbReference type="SAM" id="Phobius"/>
    </source>
</evidence>
<dbReference type="Proteomes" id="UP000442535">
    <property type="component" value="Unassembled WGS sequence"/>
</dbReference>
<gene>
    <name evidence="2" type="ORF">FYJ63_03555</name>
</gene>
<dbReference type="EMBL" id="VUMY01000005">
    <property type="protein sequence ID" value="MST49317.1"/>
    <property type="molecule type" value="Genomic_DNA"/>
</dbReference>
<keyword evidence="1" id="KW-0472">Membrane</keyword>
<feature type="transmembrane region" description="Helical" evidence="1">
    <location>
        <begin position="113"/>
        <end position="133"/>
    </location>
</feature>
<dbReference type="AlphaFoldDB" id="A0A7K0K1E9"/>
<feature type="transmembrane region" description="Helical" evidence="1">
    <location>
        <begin position="87"/>
        <end position="107"/>
    </location>
</feature>
<protein>
    <submittedName>
        <fullName evidence="2">ABC-2 transporter permease</fullName>
    </submittedName>
</protein>
<name>A0A7K0K1E9_9ACTO</name>
<evidence type="ECO:0000313" key="2">
    <source>
        <dbReference type="EMBL" id="MST49317.1"/>
    </source>
</evidence>
<feature type="transmembrane region" description="Helical" evidence="1">
    <location>
        <begin position="145"/>
        <end position="163"/>
    </location>
</feature>
<feature type="transmembrane region" description="Helical" evidence="1">
    <location>
        <begin position="39"/>
        <end position="58"/>
    </location>
</feature>
<dbReference type="Pfam" id="PF13346">
    <property type="entry name" value="ABC2_membrane_5"/>
    <property type="match status" value="1"/>
</dbReference>
<proteinExistence type="predicted"/>